<accession>A0A165GYA3</accession>
<evidence type="ECO:0000313" key="3">
    <source>
        <dbReference type="Proteomes" id="UP000076871"/>
    </source>
</evidence>
<evidence type="ECO:0000256" key="1">
    <source>
        <dbReference type="SAM" id="MobiDB-lite"/>
    </source>
</evidence>
<dbReference type="AlphaFoldDB" id="A0A165GYA3"/>
<dbReference type="EMBL" id="KV427608">
    <property type="protein sequence ID" value="KZT10994.1"/>
    <property type="molecule type" value="Genomic_DNA"/>
</dbReference>
<dbReference type="InParanoid" id="A0A165GYA3"/>
<feature type="compositionally biased region" description="Basic and acidic residues" evidence="1">
    <location>
        <begin position="320"/>
        <end position="329"/>
    </location>
</feature>
<name>A0A165GYA3_9APHY</name>
<proteinExistence type="predicted"/>
<evidence type="ECO:0000313" key="2">
    <source>
        <dbReference type="EMBL" id="KZT10994.1"/>
    </source>
</evidence>
<dbReference type="GeneID" id="63829071"/>
<feature type="region of interest" description="Disordered" evidence="1">
    <location>
        <begin position="1"/>
        <end position="64"/>
    </location>
</feature>
<dbReference type="RefSeq" id="XP_040768734.1">
    <property type="nucleotide sequence ID" value="XM_040912043.1"/>
</dbReference>
<feature type="region of interest" description="Disordered" evidence="1">
    <location>
        <begin position="315"/>
        <end position="340"/>
    </location>
</feature>
<dbReference type="Proteomes" id="UP000076871">
    <property type="component" value="Unassembled WGS sequence"/>
</dbReference>
<dbReference type="OrthoDB" id="2758135at2759"/>
<feature type="compositionally biased region" description="Polar residues" evidence="1">
    <location>
        <begin position="43"/>
        <end position="53"/>
    </location>
</feature>
<sequence length="340" mass="39095">MVLKRASLKRSLPYDEDEDELLRSHATTPPPSQSLAVEDAAQMPSQPSGSSHLQPRRSAANPEHPVEQIVTKVSNSSFYVASNRLFEYVEWRKYGDYDILVVKGAPEPEGREAEVEWIGEIDPTTTRYYLTACGKWNGRFDKEFSAAKARAHIIEPTNPQWKELGVNWDNVLHGFRSIINSKMTKDATCNRTNSIIDEQWDPTSVKVRHAIFERVKPDEVVIHSSDDPFSMTNWRCEYGIAQQELQKIIRAKQFKECTLPAYKMDEELILPNEYEAQLRGAVVHVKACISHRHVQKTDNYYADIRMLRVLKAPATVPHSPESKRLEEAKRRARDKHLRTK</sequence>
<protein>
    <submittedName>
        <fullName evidence="2">Uncharacterized protein</fullName>
    </submittedName>
</protein>
<feature type="compositionally biased region" description="Basic residues" evidence="1">
    <location>
        <begin position="330"/>
        <end position="340"/>
    </location>
</feature>
<reference evidence="2 3" key="1">
    <citation type="journal article" date="2016" name="Mol. Biol. Evol.">
        <title>Comparative Genomics of Early-Diverging Mushroom-Forming Fungi Provides Insights into the Origins of Lignocellulose Decay Capabilities.</title>
        <authorList>
            <person name="Nagy L.G."/>
            <person name="Riley R."/>
            <person name="Tritt A."/>
            <person name="Adam C."/>
            <person name="Daum C."/>
            <person name="Floudas D."/>
            <person name="Sun H."/>
            <person name="Yadav J.S."/>
            <person name="Pangilinan J."/>
            <person name="Larsson K.H."/>
            <person name="Matsuura K."/>
            <person name="Barry K."/>
            <person name="Labutti K."/>
            <person name="Kuo R."/>
            <person name="Ohm R.A."/>
            <person name="Bhattacharya S.S."/>
            <person name="Shirouzu T."/>
            <person name="Yoshinaga Y."/>
            <person name="Martin F.M."/>
            <person name="Grigoriev I.V."/>
            <person name="Hibbett D.S."/>
        </authorList>
    </citation>
    <scope>NUCLEOTIDE SEQUENCE [LARGE SCALE GENOMIC DNA]</scope>
    <source>
        <strain evidence="2 3">93-53</strain>
    </source>
</reference>
<organism evidence="2 3">
    <name type="scientific">Laetiporus sulphureus 93-53</name>
    <dbReference type="NCBI Taxonomy" id="1314785"/>
    <lineage>
        <taxon>Eukaryota</taxon>
        <taxon>Fungi</taxon>
        <taxon>Dikarya</taxon>
        <taxon>Basidiomycota</taxon>
        <taxon>Agaricomycotina</taxon>
        <taxon>Agaricomycetes</taxon>
        <taxon>Polyporales</taxon>
        <taxon>Laetiporus</taxon>
    </lineage>
</organism>
<gene>
    <name evidence="2" type="ORF">LAESUDRAFT_755622</name>
</gene>
<keyword evidence="3" id="KW-1185">Reference proteome</keyword>